<keyword evidence="1" id="KW-0732">Signal</keyword>
<organism evidence="2 3">
    <name type="scientific">Alteriqipengyuania abyssalis</name>
    <dbReference type="NCBI Taxonomy" id="2860200"/>
    <lineage>
        <taxon>Bacteria</taxon>
        <taxon>Pseudomonadati</taxon>
        <taxon>Pseudomonadota</taxon>
        <taxon>Alphaproteobacteria</taxon>
        <taxon>Sphingomonadales</taxon>
        <taxon>Erythrobacteraceae</taxon>
        <taxon>Alteriqipengyuania</taxon>
    </lineage>
</organism>
<evidence type="ECO:0000256" key="1">
    <source>
        <dbReference type="SAM" id="SignalP"/>
    </source>
</evidence>
<comment type="caution">
    <text evidence="2">The sequence shown here is derived from an EMBL/GenBank/DDBJ whole genome shotgun (WGS) entry which is preliminary data.</text>
</comment>
<dbReference type="RefSeq" id="WP_222823790.1">
    <property type="nucleotide sequence ID" value="NZ_JAHWXP010000001.1"/>
</dbReference>
<feature type="signal peptide" evidence="1">
    <location>
        <begin position="1"/>
        <end position="20"/>
    </location>
</feature>
<sequence>MSRLSLLILITLGCATPVAAEPQPLDVDPQADWVHEPTGLNFPARIRDLGRDRIVSYLADENNIGATYFTADDSEILSVFAYRAGSYDVSMMADAAISAISTNDRLGTIDTGGALFSTFGDEAIGKDSGVLASFPVDGPYRSTALALFRSGNWLIKLRLSSKQVDAQTLDKRLALLASGLPLTPPPYSAPPAYRLADCGNVPARGQVGRRELSTTDWITATTVISISYDESVQDQIAEKTGQRDTPRLCRDARSKPGRMFYREAESGEPAAIVFGDSGTVASVGTADISLDKKTPPPVILAIGNGMKTEFFQGFESIPGFDQMMQVLEESRVMASVERTAEGSAITLPPPD</sequence>
<evidence type="ECO:0000313" key="2">
    <source>
        <dbReference type="EMBL" id="MBY8336072.1"/>
    </source>
</evidence>
<gene>
    <name evidence="2" type="ORF">KYN89_03340</name>
</gene>
<feature type="chain" id="PRO_5046151866" description="DUF1254 domain-containing protein" evidence="1">
    <location>
        <begin position="21"/>
        <end position="351"/>
    </location>
</feature>
<evidence type="ECO:0008006" key="4">
    <source>
        <dbReference type="Google" id="ProtNLM"/>
    </source>
</evidence>
<dbReference type="Proteomes" id="UP000759298">
    <property type="component" value="Unassembled WGS sequence"/>
</dbReference>
<evidence type="ECO:0000313" key="3">
    <source>
        <dbReference type="Proteomes" id="UP000759298"/>
    </source>
</evidence>
<accession>A0ABS7PBH0</accession>
<reference evidence="2 3" key="1">
    <citation type="submission" date="2021-07" db="EMBL/GenBank/DDBJ databases">
        <title>Alteriqipengyuania abyssalis NZ-12B nov, sp.nov isolated from deep sea sponge in pacific ocean.</title>
        <authorList>
            <person name="Tareen S."/>
            <person name="Wink J."/>
        </authorList>
    </citation>
    <scope>NUCLEOTIDE SEQUENCE [LARGE SCALE GENOMIC DNA]</scope>
    <source>
        <strain evidence="2 3">NZ-12B</strain>
    </source>
</reference>
<keyword evidence="3" id="KW-1185">Reference proteome</keyword>
<name>A0ABS7PBH0_9SPHN</name>
<proteinExistence type="predicted"/>
<dbReference type="EMBL" id="JAHWXP010000001">
    <property type="protein sequence ID" value="MBY8336072.1"/>
    <property type="molecule type" value="Genomic_DNA"/>
</dbReference>
<protein>
    <recommendedName>
        <fullName evidence="4">DUF1254 domain-containing protein</fullName>
    </recommendedName>
</protein>